<proteinExistence type="predicted"/>
<dbReference type="PANTHER" id="PTHR36456:SF1">
    <property type="entry name" value="UPF0232 PROTEIN SCO3875"/>
    <property type="match status" value="1"/>
</dbReference>
<dbReference type="AlphaFoldDB" id="A0A381XC87"/>
<organism evidence="1">
    <name type="scientific">marine metagenome</name>
    <dbReference type="NCBI Taxonomy" id="408172"/>
    <lineage>
        <taxon>unclassified sequences</taxon>
        <taxon>metagenomes</taxon>
        <taxon>ecological metagenomes</taxon>
    </lineage>
</organism>
<evidence type="ECO:0008006" key="2">
    <source>
        <dbReference type="Google" id="ProtNLM"/>
    </source>
</evidence>
<dbReference type="InterPro" id="IPR007922">
    <property type="entry name" value="DciA-like"/>
</dbReference>
<reference evidence="1" key="1">
    <citation type="submission" date="2018-05" db="EMBL/GenBank/DDBJ databases">
        <authorList>
            <person name="Lanie J.A."/>
            <person name="Ng W.-L."/>
            <person name="Kazmierczak K.M."/>
            <person name="Andrzejewski T.M."/>
            <person name="Davidsen T.M."/>
            <person name="Wayne K.J."/>
            <person name="Tettelin H."/>
            <person name="Glass J.I."/>
            <person name="Rusch D."/>
            <person name="Podicherti R."/>
            <person name="Tsui H.-C.T."/>
            <person name="Winkler M.E."/>
        </authorList>
    </citation>
    <scope>NUCLEOTIDE SEQUENCE</scope>
</reference>
<dbReference type="Pfam" id="PF05258">
    <property type="entry name" value="DciA"/>
    <property type="match status" value="1"/>
</dbReference>
<protein>
    <recommendedName>
        <fullName evidence="2">DUF721 domain-containing protein</fullName>
    </recommendedName>
</protein>
<gene>
    <name evidence="1" type="ORF">METZ01_LOCUS115200</name>
</gene>
<dbReference type="EMBL" id="UINC01014647">
    <property type="protein sequence ID" value="SVA62346.1"/>
    <property type="molecule type" value="Genomic_DNA"/>
</dbReference>
<sequence>MKPINAVLDNFLKKTKLSDGINQQKAVEVWPEAVGSKIAENTEALSVEHGVLFIRAGSSAWSQELQLKKKEILLKINKKVGKKIIKDLRFI</sequence>
<accession>A0A381XC87</accession>
<dbReference type="PANTHER" id="PTHR36456">
    <property type="entry name" value="UPF0232 PROTEIN SCO3875"/>
    <property type="match status" value="1"/>
</dbReference>
<evidence type="ECO:0000313" key="1">
    <source>
        <dbReference type="EMBL" id="SVA62346.1"/>
    </source>
</evidence>
<name>A0A381XC87_9ZZZZ</name>